<comment type="caution">
    <text evidence="1">The sequence shown here is derived from an EMBL/GenBank/DDBJ whole genome shotgun (WGS) entry which is preliminary data.</text>
</comment>
<dbReference type="Proteomes" id="UP000831701">
    <property type="component" value="Chromosome 2"/>
</dbReference>
<evidence type="ECO:0000313" key="2">
    <source>
        <dbReference type="Proteomes" id="UP000831701"/>
    </source>
</evidence>
<feature type="non-terminal residue" evidence="1">
    <location>
        <position position="626"/>
    </location>
</feature>
<dbReference type="EMBL" id="CM041532">
    <property type="protein sequence ID" value="KAI3376194.1"/>
    <property type="molecule type" value="Genomic_DNA"/>
</dbReference>
<sequence length="626" mass="67070">MTELGLWLRVWGATRDGPMRRQDSYDGRGRGGRRTTGAGEGRQGAGGGETGGSGETGGASQLPVFLFPSESCCSTPSRRFNSHRRVLTLYNPWLYSFSLGSRLVCQPGLRVTCLSGTAPCCSPVCLSAHLSCLSVCSLSVCHPLTAQGTTPTASAWASSESVPVCLCSPVCLLTVCLSVCVYNPYSFSLGFKSHLSVCSPVCLLTCLCHPPVCLYNPYSFSLGFKSHLSVCTCLSAHLSVCLYNPYSFSLGSRVSHCLSVSAHSVCLLIQQPLQLVCCHLSVWSPASSFSLGFKSHLSVCTCLSVCSPVCLPVCLLTCLYNPYSFSLGFKTSAWASRVSTCLSAHLSVVCHCLYNPYSFSLGFKSQSVTCLSAHLSVTCLYNPYSFSLPRLQDFSLGFKSQSLPRLLTCLSVTPTSFSLGSAELYLSLLTCLSAPVCLYNPYSFSLGFKSQYLSVCSPVCLLTCLYNPYSFSPASASRVSTCLSAHLSVCSPVCLYNPYSFSLGFKSQYLSVCSPVCLLTVCLSVQPLQLSSLGFKSQSLSVCSHLSVCSPVCTTPTASAWASRVSTCLSAHLSVCVHHCPLLAEEEITACLSVCLSACLSLQCCVQLPLSEWWRQRAAPTKSCVD</sequence>
<name>A0ACB8X8W8_9TELE</name>
<accession>A0ACB8X8W8</accession>
<keyword evidence="2" id="KW-1185">Reference proteome</keyword>
<proteinExistence type="predicted"/>
<gene>
    <name evidence="1" type="ORF">L3Q82_016389</name>
</gene>
<protein>
    <submittedName>
        <fullName evidence="1">Uncharacterized protein</fullName>
    </submittedName>
</protein>
<organism evidence="1 2">
    <name type="scientific">Scortum barcoo</name>
    <name type="common">barcoo grunter</name>
    <dbReference type="NCBI Taxonomy" id="214431"/>
    <lineage>
        <taxon>Eukaryota</taxon>
        <taxon>Metazoa</taxon>
        <taxon>Chordata</taxon>
        <taxon>Craniata</taxon>
        <taxon>Vertebrata</taxon>
        <taxon>Euteleostomi</taxon>
        <taxon>Actinopterygii</taxon>
        <taxon>Neopterygii</taxon>
        <taxon>Teleostei</taxon>
        <taxon>Neoteleostei</taxon>
        <taxon>Acanthomorphata</taxon>
        <taxon>Eupercaria</taxon>
        <taxon>Centrarchiformes</taxon>
        <taxon>Terapontoidei</taxon>
        <taxon>Terapontidae</taxon>
        <taxon>Scortum</taxon>
    </lineage>
</organism>
<evidence type="ECO:0000313" key="1">
    <source>
        <dbReference type="EMBL" id="KAI3376194.1"/>
    </source>
</evidence>
<reference evidence="1" key="1">
    <citation type="submission" date="2022-04" db="EMBL/GenBank/DDBJ databases">
        <title>Jade perch genome.</title>
        <authorList>
            <person name="Chao B."/>
        </authorList>
    </citation>
    <scope>NUCLEOTIDE SEQUENCE</scope>
    <source>
        <strain evidence="1">CB-2022</strain>
    </source>
</reference>